<organism evidence="12 13">
    <name type="scientific">Pseudarcicella hirudinis</name>
    <dbReference type="NCBI Taxonomy" id="1079859"/>
    <lineage>
        <taxon>Bacteria</taxon>
        <taxon>Pseudomonadati</taxon>
        <taxon>Bacteroidota</taxon>
        <taxon>Cytophagia</taxon>
        <taxon>Cytophagales</taxon>
        <taxon>Flectobacillaceae</taxon>
        <taxon>Pseudarcicella</taxon>
    </lineage>
</organism>
<dbReference type="InterPro" id="IPR051395">
    <property type="entry name" value="Cytochrome_c_Peroxidase/MauG"/>
</dbReference>
<evidence type="ECO:0000256" key="9">
    <source>
        <dbReference type="PIRSR" id="PIRSR000294-2"/>
    </source>
</evidence>
<feature type="binding site" description="covalent" evidence="8">
    <location>
        <position position="226"/>
    </location>
    <ligand>
        <name>heme c</name>
        <dbReference type="ChEBI" id="CHEBI:61717"/>
        <label>2</label>
    </ligand>
</feature>
<evidence type="ECO:0000256" key="1">
    <source>
        <dbReference type="ARBA" id="ARBA00004418"/>
    </source>
</evidence>
<keyword evidence="7 9" id="KW-0408">Iron</keyword>
<dbReference type="PIRSF" id="PIRSF000294">
    <property type="entry name" value="Cytochrome-c_peroxidase"/>
    <property type="match status" value="1"/>
</dbReference>
<dbReference type="GO" id="GO:0020037">
    <property type="term" value="F:heme binding"/>
    <property type="evidence" value="ECO:0007669"/>
    <property type="project" value="InterPro"/>
</dbReference>
<dbReference type="GO" id="GO:0009055">
    <property type="term" value="F:electron transfer activity"/>
    <property type="evidence" value="ECO:0007669"/>
    <property type="project" value="InterPro"/>
</dbReference>
<dbReference type="InterPro" id="IPR009056">
    <property type="entry name" value="Cyt_c-like_dom"/>
</dbReference>
<dbReference type="AlphaFoldDB" id="A0A1I5VC68"/>
<evidence type="ECO:0000259" key="11">
    <source>
        <dbReference type="PROSITE" id="PS51007"/>
    </source>
</evidence>
<keyword evidence="5" id="KW-0574">Periplasm</keyword>
<protein>
    <submittedName>
        <fullName evidence="12">Cytochrome c peroxidase</fullName>
    </submittedName>
</protein>
<gene>
    <name evidence="12" type="ORF">SAMN04515674_10933</name>
</gene>
<dbReference type="Pfam" id="PF03150">
    <property type="entry name" value="CCP_MauG"/>
    <property type="match status" value="1"/>
</dbReference>
<dbReference type="InterPro" id="IPR004852">
    <property type="entry name" value="Di-haem_cyt_c_peroxidsae"/>
</dbReference>
<dbReference type="GO" id="GO:0046872">
    <property type="term" value="F:metal ion binding"/>
    <property type="evidence" value="ECO:0007669"/>
    <property type="project" value="UniProtKB-KW"/>
</dbReference>
<comment type="PTM">
    <text evidence="8">Binds 2 heme groups per subunit.</text>
</comment>
<dbReference type="Gene3D" id="1.10.760.10">
    <property type="entry name" value="Cytochrome c-like domain"/>
    <property type="match status" value="2"/>
</dbReference>
<evidence type="ECO:0000256" key="8">
    <source>
        <dbReference type="PIRSR" id="PIRSR000294-1"/>
    </source>
</evidence>
<reference evidence="12 13" key="1">
    <citation type="submission" date="2016-10" db="EMBL/GenBank/DDBJ databases">
        <authorList>
            <person name="de Groot N.N."/>
        </authorList>
    </citation>
    <scope>NUCLEOTIDE SEQUENCE [LARGE SCALE GENOMIC DNA]</scope>
    <source>
        <strain evidence="13">E92,LMG 26720,CCM 7988</strain>
    </source>
</reference>
<feature type="signal peptide" evidence="10">
    <location>
        <begin position="1"/>
        <end position="18"/>
    </location>
</feature>
<dbReference type="InterPro" id="IPR026259">
    <property type="entry name" value="MauG/Cytc_peroxidase"/>
</dbReference>
<dbReference type="EMBL" id="FOXH01000009">
    <property type="protein sequence ID" value="SFQ05060.1"/>
    <property type="molecule type" value="Genomic_DNA"/>
</dbReference>
<accession>A0A1I5VC68</accession>
<dbReference type="PANTHER" id="PTHR30600">
    <property type="entry name" value="CYTOCHROME C PEROXIDASE-RELATED"/>
    <property type="match status" value="1"/>
</dbReference>
<evidence type="ECO:0000256" key="5">
    <source>
        <dbReference type="ARBA" id="ARBA00022764"/>
    </source>
</evidence>
<dbReference type="InterPro" id="IPR036909">
    <property type="entry name" value="Cyt_c-like_dom_sf"/>
</dbReference>
<keyword evidence="6" id="KW-0560">Oxidoreductase</keyword>
<evidence type="ECO:0000256" key="6">
    <source>
        <dbReference type="ARBA" id="ARBA00023002"/>
    </source>
</evidence>
<dbReference type="STRING" id="1079859.SAMN04515674_10933"/>
<evidence type="ECO:0000256" key="4">
    <source>
        <dbReference type="ARBA" id="ARBA00022729"/>
    </source>
</evidence>
<keyword evidence="4 10" id="KW-0732">Signal</keyword>
<evidence type="ECO:0000313" key="13">
    <source>
        <dbReference type="Proteomes" id="UP000199306"/>
    </source>
</evidence>
<evidence type="ECO:0000256" key="7">
    <source>
        <dbReference type="ARBA" id="ARBA00023004"/>
    </source>
</evidence>
<dbReference type="RefSeq" id="WP_092018205.1">
    <property type="nucleotide sequence ID" value="NZ_FOXH01000009.1"/>
</dbReference>
<dbReference type="PROSITE" id="PS51007">
    <property type="entry name" value="CYTC"/>
    <property type="match status" value="1"/>
</dbReference>
<evidence type="ECO:0000313" key="12">
    <source>
        <dbReference type="EMBL" id="SFQ05060.1"/>
    </source>
</evidence>
<feature type="binding site" description="covalent" evidence="8">
    <location>
        <position position="223"/>
    </location>
    <ligand>
        <name>heme c</name>
        <dbReference type="ChEBI" id="CHEBI:61717"/>
        <label>2</label>
    </ligand>
</feature>
<evidence type="ECO:0000256" key="2">
    <source>
        <dbReference type="ARBA" id="ARBA00022617"/>
    </source>
</evidence>
<comment type="subcellular location">
    <subcellularLocation>
        <location evidence="1">Periplasm</location>
    </subcellularLocation>
</comment>
<name>A0A1I5VC68_9BACT</name>
<dbReference type="SUPFAM" id="SSF46626">
    <property type="entry name" value="Cytochrome c"/>
    <property type="match status" value="2"/>
</dbReference>
<feature type="binding site" description="axial binding residue" evidence="9">
    <location>
        <position position="227"/>
    </location>
    <ligand>
        <name>heme c</name>
        <dbReference type="ChEBI" id="CHEBI:61717"/>
        <label>2</label>
    </ligand>
    <ligandPart>
        <name>Fe</name>
        <dbReference type="ChEBI" id="CHEBI:18248"/>
    </ligandPart>
</feature>
<dbReference type="GO" id="GO:0042597">
    <property type="term" value="C:periplasmic space"/>
    <property type="evidence" value="ECO:0007669"/>
    <property type="project" value="UniProtKB-SubCell"/>
</dbReference>
<feature type="chain" id="PRO_5011584422" evidence="10">
    <location>
        <begin position="19"/>
        <end position="369"/>
    </location>
</feature>
<dbReference type="OrthoDB" id="9805202at2"/>
<dbReference type="PANTHER" id="PTHR30600:SF10">
    <property type="entry name" value="BLL6722 PROTEIN"/>
    <property type="match status" value="1"/>
</dbReference>
<dbReference type="GO" id="GO:0004130">
    <property type="term" value="F:cytochrome-c peroxidase activity"/>
    <property type="evidence" value="ECO:0007669"/>
    <property type="project" value="TreeGrafter"/>
</dbReference>
<feature type="binding site" description="covalent" evidence="8">
    <location>
        <position position="80"/>
    </location>
    <ligand>
        <name>heme c</name>
        <dbReference type="ChEBI" id="CHEBI:61717"/>
        <label>1</label>
    </ligand>
</feature>
<dbReference type="Proteomes" id="UP000199306">
    <property type="component" value="Unassembled WGS sequence"/>
</dbReference>
<sequence length="369" mass="42000">MRKLFCAFFFLTAFIACQKSNTSVPVPEEEKKLFEIPANFPKPVYQLDKNPITQEGFELGKALFYDGILSRDSTIACGECHRQYFVFTHHLHDLSHGIDGRTGLRNALTLQNLAWERSLLWDGAVEDLDKQPIVPIEHPDEMDDKMDNVVQKLRMTKGYPLKFKAAFGSEEITADKMLKALSQFMLTLVSANSKYDKYVRKEGNVTFSNDESDGMKLFESKGCKSCHAGELFTDGSFRNNGLSKFERSKVVYVNGKPTIQVVVDEGRFRITNLATDRFKFKVPTLRNVGESLPYMHDGRFKSLQEVLDYYASGVQDTPNLDPILKQNGRLGIPMSAEEKRKILAFLNTLTDNDFLKDKRFAEPDGFPVR</sequence>
<comment type="cofactor">
    <cofactor evidence="8">
        <name>heme</name>
        <dbReference type="ChEBI" id="CHEBI:30413"/>
    </cofactor>
    <text evidence="8">Binds 2 heme groups.</text>
</comment>
<feature type="binding site" description="covalent" evidence="8">
    <location>
        <position position="77"/>
    </location>
    <ligand>
        <name>heme c</name>
        <dbReference type="ChEBI" id="CHEBI:61717"/>
        <label>1</label>
    </ligand>
</feature>
<dbReference type="PROSITE" id="PS51257">
    <property type="entry name" value="PROKAR_LIPOPROTEIN"/>
    <property type="match status" value="1"/>
</dbReference>
<keyword evidence="2 8" id="KW-0349">Heme</keyword>
<evidence type="ECO:0000256" key="3">
    <source>
        <dbReference type="ARBA" id="ARBA00022723"/>
    </source>
</evidence>
<feature type="domain" description="Cytochrome c" evidence="11">
    <location>
        <begin position="209"/>
        <end position="350"/>
    </location>
</feature>
<proteinExistence type="predicted"/>
<keyword evidence="13" id="KW-1185">Reference proteome</keyword>
<feature type="binding site" description="axial binding residue" evidence="9">
    <location>
        <position position="81"/>
    </location>
    <ligand>
        <name>heme c</name>
        <dbReference type="ChEBI" id="CHEBI:61717"/>
        <label>1</label>
    </ligand>
    <ligandPart>
        <name>Fe</name>
        <dbReference type="ChEBI" id="CHEBI:18248"/>
    </ligandPart>
</feature>
<keyword evidence="12" id="KW-0575">Peroxidase</keyword>
<keyword evidence="3 9" id="KW-0479">Metal-binding</keyword>
<evidence type="ECO:0000256" key="10">
    <source>
        <dbReference type="SAM" id="SignalP"/>
    </source>
</evidence>